<dbReference type="RefSeq" id="WP_185526668.1">
    <property type="nucleotide sequence ID" value="NZ_JAARXI010000001.1"/>
</dbReference>
<organism evidence="4 5">
    <name type="scientific">Listeria booriae</name>
    <dbReference type="NCBI Taxonomy" id="1552123"/>
    <lineage>
        <taxon>Bacteria</taxon>
        <taxon>Bacillati</taxon>
        <taxon>Bacillota</taxon>
        <taxon>Bacilli</taxon>
        <taxon>Bacillales</taxon>
        <taxon>Listeriaceae</taxon>
        <taxon>Listeria</taxon>
    </lineage>
</organism>
<dbReference type="GO" id="GO:0016787">
    <property type="term" value="F:hydrolase activity"/>
    <property type="evidence" value="ECO:0007669"/>
    <property type="project" value="UniProtKB-KW"/>
</dbReference>
<dbReference type="InterPro" id="IPR037057">
    <property type="entry name" value="DNA_rep_MutH/T2_RE_sf"/>
</dbReference>
<dbReference type="GO" id="GO:0004519">
    <property type="term" value="F:endonuclease activity"/>
    <property type="evidence" value="ECO:0007669"/>
    <property type="project" value="UniProtKB-KW"/>
</dbReference>
<dbReference type="CDD" id="cd22355">
    <property type="entry name" value="Sau3AI_C"/>
    <property type="match status" value="1"/>
</dbReference>
<dbReference type="EMBL" id="JAARXI010000001">
    <property type="protein sequence ID" value="MBC2115487.1"/>
    <property type="molecule type" value="Genomic_DNA"/>
</dbReference>
<dbReference type="NCBIfam" id="NF040973">
    <property type="entry name" value="restrict_Sau3AI"/>
    <property type="match status" value="1"/>
</dbReference>
<evidence type="ECO:0000313" key="5">
    <source>
        <dbReference type="Proteomes" id="UP000529446"/>
    </source>
</evidence>
<evidence type="ECO:0000313" key="4">
    <source>
        <dbReference type="EMBL" id="MBC2115487.1"/>
    </source>
</evidence>
<dbReference type="InterPro" id="IPR011337">
    <property type="entry name" value="DNA_rep_MutH/RE_typeII_Sau3AI"/>
</dbReference>
<evidence type="ECO:0000256" key="3">
    <source>
        <dbReference type="ARBA" id="ARBA00022801"/>
    </source>
</evidence>
<keyword evidence="3" id="KW-0378">Hydrolase</keyword>
<evidence type="ECO:0000256" key="2">
    <source>
        <dbReference type="ARBA" id="ARBA00022759"/>
    </source>
</evidence>
<proteinExistence type="predicted"/>
<gene>
    <name evidence="4" type="ORF">HCB06_02540</name>
</gene>
<dbReference type="Pfam" id="PF02976">
    <property type="entry name" value="MutH"/>
    <property type="match status" value="1"/>
</dbReference>
<dbReference type="SMART" id="SM00927">
    <property type="entry name" value="MutH"/>
    <property type="match status" value="1"/>
</dbReference>
<name>A0A7X0YJP6_9LIST</name>
<dbReference type="GO" id="GO:0003677">
    <property type="term" value="F:DNA binding"/>
    <property type="evidence" value="ECO:0007669"/>
    <property type="project" value="InterPro"/>
</dbReference>
<dbReference type="AlphaFoldDB" id="A0A7X0YJP6"/>
<keyword evidence="1" id="KW-0540">Nuclease</keyword>
<evidence type="ECO:0000256" key="1">
    <source>
        <dbReference type="ARBA" id="ARBA00022722"/>
    </source>
</evidence>
<reference evidence="4 5" key="1">
    <citation type="submission" date="2020-03" db="EMBL/GenBank/DDBJ databases">
        <title>Soil Listeria distribution.</title>
        <authorList>
            <person name="Liao J."/>
            <person name="Wiedmann M."/>
        </authorList>
    </citation>
    <scope>NUCLEOTIDE SEQUENCE [LARGE SCALE GENOMIC DNA]</scope>
    <source>
        <strain evidence="4 5">FSL L7-0360</strain>
    </source>
</reference>
<keyword evidence="2" id="KW-0255">Endonuclease</keyword>
<dbReference type="SUPFAM" id="SSF52980">
    <property type="entry name" value="Restriction endonuclease-like"/>
    <property type="match status" value="2"/>
</dbReference>
<accession>A0A7X0YJP6</accession>
<protein>
    <submittedName>
        <fullName evidence="4">DNA mismatch repair protein MutH</fullName>
    </submittedName>
</protein>
<sequence>MTYVYSKDWTKEQIFDAANELVGKKLGEIDKTNWLEKRADKGRIGNMIQSDFFGIPANSIKGSDFVHHDIELKVTPVLKNKKMGYSSKERLVLGMINYGEDYKIPFESSIVNKKAQNMLLVFYLHEENTPVSEFKIIKTIPFQLKKDDEQQVRQDYESIVNKIKCGEAHEISEKQQVFLGACTKGQGKGKDWVKQPFSDEKAKSRAYSYKVGYMSAYFRSIMALQKLEHLAIPEEKSFLQVLQESLNKYIGKTSEEIKKETNYTSVGKSKSQLFNLISAMFETNGSNVNRTQEFIKEGYCIKTVTNRLDKAKNQDMSFPNIDFTEIYNDEFEDSTWYGYFAETTYVLAVWEEFEKDQYRFSKYIFWNPDNAFLQQIEKLYNHIKWMVRNNEVEVYNENKSNHDKWTDNLPKKGDFFPFQIRPKGSGESVIIKLPISNQLIKKKCIMIDKKFIRELVGINF</sequence>
<dbReference type="CDD" id="cd22356">
    <property type="entry name" value="Sau3AI_N-like"/>
    <property type="match status" value="1"/>
</dbReference>
<dbReference type="Gene3D" id="3.40.600.10">
    <property type="entry name" value="DNA mismatch repair MutH/Restriction endonuclease, type II"/>
    <property type="match status" value="2"/>
</dbReference>
<dbReference type="InterPro" id="IPR011335">
    <property type="entry name" value="Restrct_endonuc-II-like"/>
</dbReference>
<comment type="caution">
    <text evidence="4">The sequence shown here is derived from an EMBL/GenBank/DDBJ whole genome shotgun (WGS) entry which is preliminary data.</text>
</comment>
<dbReference type="Proteomes" id="UP000529446">
    <property type="component" value="Unassembled WGS sequence"/>
</dbReference>